<dbReference type="InterPro" id="IPR009926">
    <property type="entry name" value="T3SS_YcgR_PilZN"/>
</dbReference>
<keyword evidence="4" id="KW-1185">Reference proteome</keyword>
<dbReference type="Gene3D" id="2.40.10.220">
    <property type="entry name" value="predicted glycosyltransferase like domains"/>
    <property type="match status" value="1"/>
</dbReference>
<protein>
    <submittedName>
        <fullName evidence="3">C-di-GMP-binding flagellar brake protein YcgR</fullName>
    </submittedName>
</protein>
<sequence>MYPKVNQNIIIEMKEHDKISRSIVAEVGTKEILLSLPMDGNIVGMLTVGTLLDVSFISGENKYLFQTEIIGRTEDKIPLIRVAKPQTNEIKRIQLRNNFRVNANLRLVINDFETNTLNISAGGILFSSKIDCQLKEGEKVSGTLYIPNMLKKTTEMITFLGLINRIDIINAERKNVALEFNQIDERNQNKIIQFSFEKQRQNRLKER</sequence>
<evidence type="ECO:0000259" key="2">
    <source>
        <dbReference type="Pfam" id="PF12945"/>
    </source>
</evidence>
<evidence type="ECO:0000259" key="1">
    <source>
        <dbReference type="Pfam" id="PF07238"/>
    </source>
</evidence>
<comment type="caution">
    <text evidence="3">The sequence shown here is derived from an EMBL/GenBank/DDBJ whole genome shotgun (WGS) entry which is preliminary data.</text>
</comment>
<feature type="domain" description="PilZ" evidence="1">
    <location>
        <begin position="94"/>
        <end position="196"/>
    </location>
</feature>
<keyword evidence="3" id="KW-0966">Cell projection</keyword>
<dbReference type="Pfam" id="PF07238">
    <property type="entry name" value="PilZ"/>
    <property type="match status" value="1"/>
</dbReference>
<feature type="domain" description="Type III secretion system flagellar brake protein YcgR PilZN" evidence="2">
    <location>
        <begin position="4"/>
        <end position="85"/>
    </location>
</feature>
<organism evidence="3 4">
    <name type="scientific">Neobacillus ginsengisoli</name>
    <dbReference type="NCBI Taxonomy" id="904295"/>
    <lineage>
        <taxon>Bacteria</taxon>
        <taxon>Bacillati</taxon>
        <taxon>Bacillota</taxon>
        <taxon>Bacilli</taxon>
        <taxon>Bacillales</taxon>
        <taxon>Bacillaceae</taxon>
        <taxon>Neobacillus</taxon>
    </lineage>
</organism>
<dbReference type="RefSeq" id="WP_307408601.1">
    <property type="nucleotide sequence ID" value="NZ_JAUSTW010000004.1"/>
</dbReference>
<dbReference type="InterPro" id="IPR009875">
    <property type="entry name" value="PilZ_domain"/>
</dbReference>
<keyword evidence="3" id="KW-0969">Cilium</keyword>
<proteinExistence type="predicted"/>
<dbReference type="Proteomes" id="UP001224122">
    <property type="component" value="Unassembled WGS sequence"/>
</dbReference>
<gene>
    <name evidence="3" type="ORF">J2S10_002746</name>
</gene>
<dbReference type="Pfam" id="PF12945">
    <property type="entry name" value="PilZNR"/>
    <property type="match status" value="1"/>
</dbReference>
<keyword evidence="3" id="KW-0282">Flagellum</keyword>
<name>A0ABT9XVG1_9BACI</name>
<evidence type="ECO:0000313" key="3">
    <source>
        <dbReference type="EMBL" id="MDQ0199564.1"/>
    </source>
</evidence>
<evidence type="ECO:0000313" key="4">
    <source>
        <dbReference type="Proteomes" id="UP001224122"/>
    </source>
</evidence>
<reference evidence="3 4" key="1">
    <citation type="submission" date="2023-07" db="EMBL/GenBank/DDBJ databases">
        <title>Genomic Encyclopedia of Type Strains, Phase IV (KMG-IV): sequencing the most valuable type-strain genomes for metagenomic binning, comparative biology and taxonomic classification.</title>
        <authorList>
            <person name="Goeker M."/>
        </authorList>
    </citation>
    <scope>NUCLEOTIDE SEQUENCE [LARGE SCALE GENOMIC DNA]</scope>
    <source>
        <strain evidence="3 4">DSM 27594</strain>
    </source>
</reference>
<dbReference type="EMBL" id="JAUSTW010000004">
    <property type="protein sequence ID" value="MDQ0199564.1"/>
    <property type="molecule type" value="Genomic_DNA"/>
</dbReference>
<accession>A0ABT9XVG1</accession>